<organism evidence="1 2">
    <name type="scientific">Myotis myotis</name>
    <name type="common">Greater mouse-eared bat</name>
    <name type="synonym">Vespertilio myotis</name>
    <dbReference type="NCBI Taxonomy" id="51298"/>
    <lineage>
        <taxon>Eukaryota</taxon>
        <taxon>Metazoa</taxon>
        <taxon>Chordata</taxon>
        <taxon>Craniata</taxon>
        <taxon>Vertebrata</taxon>
        <taxon>Euteleostomi</taxon>
        <taxon>Mammalia</taxon>
        <taxon>Eutheria</taxon>
        <taxon>Laurasiatheria</taxon>
        <taxon>Chiroptera</taxon>
        <taxon>Yangochiroptera</taxon>
        <taxon>Vespertilionidae</taxon>
        <taxon>Myotis</taxon>
    </lineage>
</organism>
<evidence type="ECO:0000313" key="2">
    <source>
        <dbReference type="Proteomes" id="UP000527355"/>
    </source>
</evidence>
<dbReference type="Proteomes" id="UP000527355">
    <property type="component" value="Unassembled WGS sequence"/>
</dbReference>
<sequence length="177" mass="18332">MIVEGGGGQTPAASGSGPYGLLNLMSHPDLAFAEGLTHTYLNTQEVRACGNLADCLREQQISLDLLARPQPSSVPLGKLWHLPGGSCHYPPNTLSLQISVLGPGPNGAHEALLGGPSWVLGAWVPGSPAVEVSEEREAQALSTFFFSPSAHFVWSSLVAFESPAPCGKAPPAPTASP</sequence>
<dbReference type="AlphaFoldDB" id="A0A7J7Y014"/>
<gene>
    <name evidence="1" type="ORF">mMyoMyo1_011353</name>
</gene>
<evidence type="ECO:0000313" key="1">
    <source>
        <dbReference type="EMBL" id="KAF6355154.1"/>
    </source>
</evidence>
<proteinExistence type="predicted"/>
<comment type="caution">
    <text evidence="1">The sequence shown here is derived from an EMBL/GenBank/DDBJ whole genome shotgun (WGS) entry which is preliminary data.</text>
</comment>
<protein>
    <submittedName>
        <fullName evidence="1">Uncharacterized protein</fullName>
    </submittedName>
</protein>
<dbReference type="EMBL" id="JABWUV010000005">
    <property type="protein sequence ID" value="KAF6355154.1"/>
    <property type="molecule type" value="Genomic_DNA"/>
</dbReference>
<name>A0A7J7Y014_MYOMY</name>
<accession>A0A7J7Y014</accession>
<keyword evidence="2" id="KW-1185">Reference proteome</keyword>
<reference evidence="1 2" key="1">
    <citation type="journal article" date="2020" name="Nature">
        <title>Six reference-quality genomes reveal evolution of bat adaptations.</title>
        <authorList>
            <person name="Jebb D."/>
            <person name="Huang Z."/>
            <person name="Pippel M."/>
            <person name="Hughes G.M."/>
            <person name="Lavrichenko K."/>
            <person name="Devanna P."/>
            <person name="Winkler S."/>
            <person name="Jermiin L.S."/>
            <person name="Skirmuntt E.C."/>
            <person name="Katzourakis A."/>
            <person name="Burkitt-Gray L."/>
            <person name="Ray D.A."/>
            <person name="Sullivan K.A.M."/>
            <person name="Roscito J.G."/>
            <person name="Kirilenko B.M."/>
            <person name="Davalos L.M."/>
            <person name="Corthals A.P."/>
            <person name="Power M.L."/>
            <person name="Jones G."/>
            <person name="Ransome R.D."/>
            <person name="Dechmann D.K.N."/>
            <person name="Locatelli A.G."/>
            <person name="Puechmaille S.J."/>
            <person name="Fedrigo O."/>
            <person name="Jarvis E.D."/>
            <person name="Hiller M."/>
            <person name="Vernes S.C."/>
            <person name="Myers E.W."/>
            <person name="Teeling E.C."/>
        </authorList>
    </citation>
    <scope>NUCLEOTIDE SEQUENCE [LARGE SCALE GENOMIC DNA]</scope>
    <source>
        <strain evidence="1">MMyoMyo1</strain>
        <tissue evidence="1">Flight muscle</tissue>
    </source>
</reference>